<evidence type="ECO:0000256" key="1">
    <source>
        <dbReference type="ARBA" id="ARBA00004123"/>
    </source>
</evidence>
<dbReference type="Gene3D" id="4.10.280.10">
    <property type="entry name" value="Helix-loop-helix DNA-binding domain"/>
    <property type="match status" value="1"/>
</dbReference>
<evidence type="ECO:0000256" key="4">
    <source>
        <dbReference type="ARBA" id="ARBA00023163"/>
    </source>
</evidence>
<evidence type="ECO:0000313" key="7">
    <source>
        <dbReference type="EMBL" id="CAK8695030.1"/>
    </source>
</evidence>
<sequence>MLFSNRPIQSLVAARKKRRGVIEKRRRDRINNSLAELRRLIPATAHKKSSPKMEKAEILQMTIDHIKAIQNFSGFRPFGSISGFEIDYHSFGFRECLDEVRRFFMYIHGTKISSITNLVSYLQDKLNRVQAADMSSRLYFRRLDDTIYPRQVKTSAGLTSNLRNHFNLALMPQISQQMSWQTMSPYTLPYRIPHQRNVLIESWNKVCL</sequence>
<organism evidence="7 8">
    <name type="scientific">Clavelina lepadiformis</name>
    <name type="common">Light-bulb sea squirt</name>
    <name type="synonym">Ascidia lepadiformis</name>
    <dbReference type="NCBI Taxonomy" id="159417"/>
    <lineage>
        <taxon>Eukaryota</taxon>
        <taxon>Metazoa</taxon>
        <taxon>Chordata</taxon>
        <taxon>Tunicata</taxon>
        <taxon>Ascidiacea</taxon>
        <taxon>Aplousobranchia</taxon>
        <taxon>Clavelinidae</taxon>
        <taxon>Clavelina</taxon>
    </lineage>
</organism>
<dbReference type="PROSITE" id="PS50888">
    <property type="entry name" value="BHLH"/>
    <property type="match status" value="1"/>
</dbReference>
<feature type="domain" description="BHLH" evidence="6">
    <location>
        <begin position="14"/>
        <end position="69"/>
    </location>
</feature>
<keyword evidence="3" id="KW-0805">Transcription regulation</keyword>
<dbReference type="InterPro" id="IPR050370">
    <property type="entry name" value="HES_HEY"/>
</dbReference>
<comment type="caution">
    <text evidence="7">The sequence shown here is derived from an EMBL/GenBank/DDBJ whole genome shotgun (WGS) entry which is preliminary data.</text>
</comment>
<dbReference type="SUPFAM" id="SSF158457">
    <property type="entry name" value="Orange domain-like"/>
    <property type="match status" value="1"/>
</dbReference>
<dbReference type="InterPro" id="IPR011598">
    <property type="entry name" value="bHLH_dom"/>
</dbReference>
<dbReference type="Proteomes" id="UP001642483">
    <property type="component" value="Unassembled WGS sequence"/>
</dbReference>
<keyword evidence="8" id="KW-1185">Reference proteome</keyword>
<dbReference type="PANTHER" id="PTHR10985">
    <property type="entry name" value="BASIC HELIX-LOOP-HELIX TRANSCRIPTION FACTOR, HES-RELATED"/>
    <property type="match status" value="1"/>
</dbReference>
<keyword evidence="4" id="KW-0804">Transcription</keyword>
<keyword evidence="5" id="KW-0539">Nucleus</keyword>
<reference evidence="7 8" key="1">
    <citation type="submission" date="2024-02" db="EMBL/GenBank/DDBJ databases">
        <authorList>
            <person name="Daric V."/>
            <person name="Darras S."/>
        </authorList>
    </citation>
    <scope>NUCLEOTIDE SEQUENCE [LARGE SCALE GENOMIC DNA]</scope>
</reference>
<evidence type="ECO:0000313" key="8">
    <source>
        <dbReference type="Proteomes" id="UP001642483"/>
    </source>
</evidence>
<gene>
    <name evidence="7" type="ORF">CVLEPA_LOCUS28333</name>
</gene>
<keyword evidence="2" id="KW-0678">Repressor</keyword>
<evidence type="ECO:0000256" key="5">
    <source>
        <dbReference type="ARBA" id="ARBA00023242"/>
    </source>
</evidence>
<protein>
    <recommendedName>
        <fullName evidence="6">BHLH domain-containing protein</fullName>
    </recommendedName>
</protein>
<comment type="subcellular location">
    <subcellularLocation>
        <location evidence="1">Nucleus</location>
    </subcellularLocation>
</comment>
<proteinExistence type="predicted"/>
<dbReference type="SMART" id="SM00353">
    <property type="entry name" value="HLH"/>
    <property type="match status" value="1"/>
</dbReference>
<dbReference type="InterPro" id="IPR036638">
    <property type="entry name" value="HLH_DNA-bd_sf"/>
</dbReference>
<dbReference type="EMBL" id="CAWYQH010000141">
    <property type="protein sequence ID" value="CAK8695030.1"/>
    <property type="molecule type" value="Genomic_DNA"/>
</dbReference>
<evidence type="ECO:0000259" key="6">
    <source>
        <dbReference type="PROSITE" id="PS50888"/>
    </source>
</evidence>
<evidence type="ECO:0000256" key="2">
    <source>
        <dbReference type="ARBA" id="ARBA00022491"/>
    </source>
</evidence>
<dbReference type="SUPFAM" id="SSF47459">
    <property type="entry name" value="HLH, helix-loop-helix DNA-binding domain"/>
    <property type="match status" value="1"/>
</dbReference>
<name>A0ABP0GTI2_CLALP</name>
<evidence type="ECO:0000256" key="3">
    <source>
        <dbReference type="ARBA" id="ARBA00023015"/>
    </source>
</evidence>
<dbReference type="Pfam" id="PF00010">
    <property type="entry name" value="HLH"/>
    <property type="match status" value="1"/>
</dbReference>
<accession>A0ABP0GTI2</accession>
<dbReference type="Gene3D" id="6.10.250.980">
    <property type="match status" value="1"/>
</dbReference>